<evidence type="ECO:0000313" key="2">
    <source>
        <dbReference type="Proteomes" id="UP000741863"/>
    </source>
</evidence>
<dbReference type="Pfam" id="PF07505">
    <property type="entry name" value="DUF5131"/>
    <property type="match status" value="1"/>
</dbReference>
<dbReference type="RefSeq" id="WP_204698608.1">
    <property type="nucleotide sequence ID" value="NZ_JAFBEC010000008.1"/>
</dbReference>
<accession>A0ABS2PEL6</accession>
<evidence type="ECO:0000313" key="1">
    <source>
        <dbReference type="EMBL" id="MBM7633877.1"/>
    </source>
</evidence>
<name>A0ABS2PEL6_9BACL</name>
<dbReference type="Proteomes" id="UP000741863">
    <property type="component" value="Unassembled WGS sequence"/>
</dbReference>
<proteinExistence type="predicted"/>
<organism evidence="1 2">
    <name type="scientific">Geomicrobium sediminis</name>
    <dbReference type="NCBI Taxonomy" id="1347788"/>
    <lineage>
        <taxon>Bacteria</taxon>
        <taxon>Bacillati</taxon>
        <taxon>Bacillota</taxon>
        <taxon>Bacilli</taxon>
        <taxon>Bacillales</taxon>
        <taxon>Geomicrobium</taxon>
    </lineage>
</organism>
<keyword evidence="2" id="KW-1185">Reference proteome</keyword>
<comment type="caution">
    <text evidence="1">The sequence shown here is derived from an EMBL/GenBank/DDBJ whole genome shotgun (WGS) entry which is preliminary data.</text>
</comment>
<dbReference type="InterPro" id="IPR011101">
    <property type="entry name" value="DUF5131"/>
</dbReference>
<gene>
    <name evidence="1" type="ORF">JOD17_002973</name>
</gene>
<sequence>MSSNSNIEWTEATWNPVTGCNKVSQGCKHCYAATMAKRLHAMGNKRYLNGFNVTLHYDLIDKPLKWKKPRRIFVNSMSDLFHESIPFEFIEKCFNTMVEANQHTFQILTKRSKRLKELAPYLPWPENVWMGVSVEDEQVTHRIDDLSHVPANIRFLSCEPLIGPLNNLNLTEIHWVIVGGESGPGARPMKKSWALDIRDQCINHNVAFFFKQWGGVQKHRYGRTLDDQLYDEFPKKISVISK</sequence>
<reference evidence="1 2" key="1">
    <citation type="submission" date="2021-01" db="EMBL/GenBank/DDBJ databases">
        <title>Genomic Encyclopedia of Type Strains, Phase IV (KMG-IV): sequencing the most valuable type-strain genomes for metagenomic binning, comparative biology and taxonomic classification.</title>
        <authorList>
            <person name="Goeker M."/>
        </authorList>
    </citation>
    <scope>NUCLEOTIDE SEQUENCE [LARGE SCALE GENOMIC DNA]</scope>
    <source>
        <strain evidence="1 2">DSM 25540</strain>
    </source>
</reference>
<protein>
    <submittedName>
        <fullName evidence="1">Protein gp37</fullName>
    </submittedName>
</protein>
<dbReference type="CDD" id="cd01335">
    <property type="entry name" value="Radical_SAM"/>
    <property type="match status" value="1"/>
</dbReference>
<dbReference type="EMBL" id="JAFBEC010000008">
    <property type="protein sequence ID" value="MBM7633877.1"/>
    <property type="molecule type" value="Genomic_DNA"/>
</dbReference>